<evidence type="ECO:0008006" key="6">
    <source>
        <dbReference type="Google" id="ProtNLM"/>
    </source>
</evidence>
<organism evidence="4 5">
    <name type="scientific">Schistosoma mansoni</name>
    <name type="common">Blood fluke</name>
    <dbReference type="NCBI Taxonomy" id="6183"/>
    <lineage>
        <taxon>Eukaryota</taxon>
        <taxon>Metazoa</taxon>
        <taxon>Spiralia</taxon>
        <taxon>Lophotrochozoa</taxon>
        <taxon>Platyhelminthes</taxon>
        <taxon>Trematoda</taxon>
        <taxon>Digenea</taxon>
        <taxon>Strigeidida</taxon>
        <taxon>Schistosomatoidea</taxon>
        <taxon>Schistosomatidae</taxon>
        <taxon>Schistosoma</taxon>
    </lineage>
</organism>
<keyword evidence="2" id="KW-0472">Membrane</keyword>
<evidence type="ECO:0000256" key="2">
    <source>
        <dbReference type="SAM" id="Phobius"/>
    </source>
</evidence>
<reference evidence="4" key="1">
    <citation type="journal article" date="2012" name="PLoS Negl. Trop. Dis.">
        <title>A systematically improved high quality genome and transcriptome of the human blood fluke Schistosoma mansoni.</title>
        <authorList>
            <person name="Protasio A.V."/>
            <person name="Tsai I.J."/>
            <person name="Babbage A."/>
            <person name="Nichol S."/>
            <person name="Hunt M."/>
            <person name="Aslett M.A."/>
            <person name="De Silva N."/>
            <person name="Velarde G.S."/>
            <person name="Anderson T.J."/>
            <person name="Clark R.C."/>
            <person name="Davidson C."/>
            <person name="Dillon G.P."/>
            <person name="Holroyd N.E."/>
            <person name="LoVerde P.T."/>
            <person name="Lloyd C."/>
            <person name="McQuillan J."/>
            <person name="Oliveira G."/>
            <person name="Otto T.D."/>
            <person name="Parker-Manuel S.J."/>
            <person name="Quail M.A."/>
            <person name="Wilson R.A."/>
            <person name="Zerlotini A."/>
            <person name="Dunne D.W."/>
            <person name="Berriman M."/>
        </authorList>
    </citation>
    <scope>NUCLEOTIDE SEQUENCE [LARGE SCALE GENOMIC DNA]</scope>
    <source>
        <strain evidence="4">Puerto Rican</strain>
    </source>
</reference>
<evidence type="ECO:0000313" key="4">
    <source>
        <dbReference type="Proteomes" id="UP000008854"/>
    </source>
</evidence>
<protein>
    <recommendedName>
        <fullName evidence="6">Egg protein CP391S-like protein</fullName>
    </recommendedName>
</protein>
<feature type="compositionally biased region" description="Basic and acidic residues" evidence="1">
    <location>
        <begin position="378"/>
        <end position="391"/>
    </location>
</feature>
<dbReference type="Proteomes" id="UP000008854">
    <property type="component" value="Unassembled WGS sequence"/>
</dbReference>
<proteinExistence type="predicted"/>
<keyword evidence="3" id="KW-0732">Signal</keyword>
<feature type="transmembrane region" description="Helical" evidence="2">
    <location>
        <begin position="455"/>
        <end position="479"/>
    </location>
</feature>
<keyword evidence="2" id="KW-0812">Transmembrane</keyword>
<sequence>MRYTLLPSLSISFCLIVIWPNKFFNCEDSCQELQEYDKVIFENVSYRYSIHNKYSMRIRRHQLHPVVKGDFEEVTSEQTVIPKFSFEYYNNHVDHFNISPTGVINFPVGLVTFTMPEIQSSQLQILNEEELIALRWSFQPKDYSTEDTINIASLIYPNGKISLYYEKIPTEIQEEELDTLITGEVMCNSEPINPEITVPSKWIKSGTLVEFEVIRTLCSIHTTKEACRKVTPLDTTCIWCGKAGECIESNDQDTHMLKVNDCNDETGSEVNASITQTHIEETERTSDVNDVQVEENLQEPSKENAPHLTGSEVNASITQTHIEETERTSDVNDVQVEENLQEPSKENAPHLTGSEVKDSITQTHIEETEKTSGVNVVHDGKNLQEPSKENAPHLTGSEVKDSITQTHIEETERTSDVNDVQVEENLQEPSKENAPHLNSTIETIELSQNTKSSRYLYIVIPLAVSFSLLCIGCFIWILMNRRMKNNE</sequence>
<dbReference type="AlphaFoldDB" id="A0A3Q0KUX9"/>
<feature type="chain" id="PRO_5040269147" description="Egg protein CP391S-like protein" evidence="3">
    <location>
        <begin position="21"/>
        <end position="487"/>
    </location>
</feature>
<accession>A0A3Q0KUX9</accession>
<feature type="signal peptide" evidence="3">
    <location>
        <begin position="1"/>
        <end position="20"/>
    </location>
</feature>
<name>A0A3Q0KUX9_SCHMA</name>
<feature type="region of interest" description="Disordered" evidence="1">
    <location>
        <begin position="366"/>
        <end position="396"/>
    </location>
</feature>
<evidence type="ECO:0000256" key="1">
    <source>
        <dbReference type="SAM" id="MobiDB-lite"/>
    </source>
</evidence>
<evidence type="ECO:0000256" key="3">
    <source>
        <dbReference type="SAM" id="SignalP"/>
    </source>
</evidence>
<keyword evidence="2" id="KW-1133">Transmembrane helix</keyword>
<dbReference type="InParanoid" id="A0A3Q0KUX9"/>
<dbReference type="WBParaSite" id="Smp_202700.1">
    <property type="protein sequence ID" value="Smp_202700.1"/>
    <property type="gene ID" value="Smp_202700"/>
</dbReference>
<reference evidence="5" key="2">
    <citation type="submission" date="2018-12" db="UniProtKB">
        <authorList>
            <consortium name="WormBaseParasite"/>
        </authorList>
    </citation>
    <scope>IDENTIFICATION</scope>
    <source>
        <strain evidence="5">Puerto Rican</strain>
    </source>
</reference>
<evidence type="ECO:0000313" key="5">
    <source>
        <dbReference type="WBParaSite" id="Smp_202700.1"/>
    </source>
</evidence>
<keyword evidence="4" id="KW-1185">Reference proteome</keyword>